<dbReference type="Pfam" id="PF21534">
    <property type="entry name" value="Rost"/>
    <property type="match status" value="1"/>
</dbReference>
<dbReference type="AlphaFoldDB" id="A0A9P0ANA9"/>
<dbReference type="OrthoDB" id="419711at2759"/>
<feature type="transmembrane region" description="Helical" evidence="2">
    <location>
        <begin position="128"/>
        <end position="147"/>
    </location>
</feature>
<feature type="transmembrane region" description="Helical" evidence="2">
    <location>
        <begin position="42"/>
        <end position="61"/>
    </location>
</feature>
<feature type="transmembrane region" description="Helical" evidence="2">
    <location>
        <begin position="187"/>
        <end position="206"/>
    </location>
</feature>
<sequence length="298" mass="35217">MMKLNIWTKNVCTKVNEIHRYTPDLFYKCHWQRKKGVNPFYLIYRQCVACLFVVICILSFYRPEDRERHKIQYFKWFIYLTNWGFFTCTVQSILGAYITMKRYLELRKKPDLEDEDVKMSRLYKTYWIVHNASVPTAFAITAIYWAAVYDPKIDPLTVMTFLVHGVNSALMFLDILLVAHPFRLADFCYPFFFVVLYIFFSIVYYLTGGTDRLHRRYIYNILNWQYPVKSVMVVSITTAFLFLLHVLTWLLSLYKFHVKPPKVPETLPTHNEVELPPEGATVVDDASATPTKVDQSAD</sequence>
<name>A0A9P0ANA9_BEMTA</name>
<dbReference type="PANTHER" id="PTHR12242">
    <property type="entry name" value="OS02G0130600 PROTEIN-RELATED"/>
    <property type="match status" value="1"/>
</dbReference>
<proteinExistence type="predicted"/>
<feature type="region of interest" description="Disordered" evidence="1">
    <location>
        <begin position="268"/>
        <end position="298"/>
    </location>
</feature>
<keyword evidence="2" id="KW-0472">Membrane</keyword>
<dbReference type="InterPro" id="IPR049352">
    <property type="entry name" value="Rost"/>
</dbReference>
<dbReference type="PANTHER" id="PTHR12242:SF49">
    <property type="entry name" value="HEADBUTT, ISOFORM E"/>
    <property type="match status" value="1"/>
</dbReference>
<feature type="transmembrane region" description="Helical" evidence="2">
    <location>
        <begin position="226"/>
        <end position="251"/>
    </location>
</feature>
<keyword evidence="2" id="KW-1133">Transmembrane helix</keyword>
<evidence type="ECO:0000313" key="3">
    <source>
        <dbReference type="EMBL" id="CAH0395033.1"/>
    </source>
</evidence>
<dbReference type="GO" id="GO:0016020">
    <property type="term" value="C:membrane"/>
    <property type="evidence" value="ECO:0007669"/>
    <property type="project" value="TreeGrafter"/>
</dbReference>
<feature type="compositionally biased region" description="Polar residues" evidence="1">
    <location>
        <begin position="288"/>
        <end position="298"/>
    </location>
</feature>
<dbReference type="KEGG" id="btab:109040659"/>
<organism evidence="3 4">
    <name type="scientific">Bemisia tabaci</name>
    <name type="common">Sweetpotato whitefly</name>
    <name type="synonym">Aleurodes tabaci</name>
    <dbReference type="NCBI Taxonomy" id="7038"/>
    <lineage>
        <taxon>Eukaryota</taxon>
        <taxon>Metazoa</taxon>
        <taxon>Ecdysozoa</taxon>
        <taxon>Arthropoda</taxon>
        <taxon>Hexapoda</taxon>
        <taxon>Insecta</taxon>
        <taxon>Pterygota</taxon>
        <taxon>Neoptera</taxon>
        <taxon>Paraneoptera</taxon>
        <taxon>Hemiptera</taxon>
        <taxon>Sternorrhyncha</taxon>
        <taxon>Aleyrodoidea</taxon>
        <taxon>Aleyrodidae</taxon>
        <taxon>Aleyrodinae</taxon>
        <taxon>Bemisia</taxon>
    </lineage>
</organism>
<gene>
    <name evidence="3" type="ORF">BEMITA_LOCUS13269</name>
</gene>
<dbReference type="EMBL" id="OU963869">
    <property type="protein sequence ID" value="CAH0395033.1"/>
    <property type="molecule type" value="Genomic_DNA"/>
</dbReference>
<evidence type="ECO:0008006" key="5">
    <source>
        <dbReference type="Google" id="ProtNLM"/>
    </source>
</evidence>
<feature type="transmembrane region" description="Helical" evidence="2">
    <location>
        <begin position="76"/>
        <end position="99"/>
    </location>
</feature>
<accession>A0A9P0ANA9</accession>
<evidence type="ECO:0000313" key="4">
    <source>
        <dbReference type="Proteomes" id="UP001152759"/>
    </source>
</evidence>
<feature type="transmembrane region" description="Helical" evidence="2">
    <location>
        <begin position="159"/>
        <end position="180"/>
    </location>
</feature>
<dbReference type="Proteomes" id="UP001152759">
    <property type="component" value="Chromosome 8"/>
</dbReference>
<evidence type="ECO:0000256" key="1">
    <source>
        <dbReference type="SAM" id="MobiDB-lite"/>
    </source>
</evidence>
<protein>
    <recommendedName>
        <fullName evidence="5">Protein rolling stone</fullName>
    </recommendedName>
</protein>
<evidence type="ECO:0000256" key="2">
    <source>
        <dbReference type="SAM" id="Phobius"/>
    </source>
</evidence>
<keyword evidence="4" id="KW-1185">Reference proteome</keyword>
<keyword evidence="2" id="KW-0812">Transmembrane</keyword>
<reference evidence="3" key="1">
    <citation type="submission" date="2021-12" db="EMBL/GenBank/DDBJ databases">
        <authorList>
            <person name="King R."/>
        </authorList>
    </citation>
    <scope>NUCLEOTIDE SEQUENCE</scope>
</reference>